<dbReference type="InterPro" id="IPR015915">
    <property type="entry name" value="Kelch-typ_b-propeller"/>
</dbReference>
<evidence type="ECO:0000256" key="2">
    <source>
        <dbReference type="ARBA" id="ARBA00023004"/>
    </source>
</evidence>
<dbReference type="Proteomes" id="UP000789831">
    <property type="component" value="Unassembled WGS sequence"/>
</dbReference>
<comment type="caution">
    <text evidence="4">The sequence shown here is derived from an EMBL/GenBank/DDBJ whole genome shotgun (WGS) entry which is preliminary data.</text>
</comment>
<evidence type="ECO:0000313" key="4">
    <source>
        <dbReference type="EMBL" id="CAG8588535.1"/>
    </source>
</evidence>
<dbReference type="PANTHER" id="PTHR47435">
    <property type="entry name" value="KELCH REPEAT PROTEIN (AFU_ORTHOLOGUE AFUA_5G12780)"/>
    <property type="match status" value="1"/>
</dbReference>
<keyword evidence="2" id="KW-0408">Iron</keyword>
<organism evidence="4 5">
    <name type="scientific">Ambispora gerdemannii</name>
    <dbReference type="NCBI Taxonomy" id="144530"/>
    <lineage>
        <taxon>Eukaryota</taxon>
        <taxon>Fungi</taxon>
        <taxon>Fungi incertae sedis</taxon>
        <taxon>Mucoromycota</taxon>
        <taxon>Glomeromycotina</taxon>
        <taxon>Glomeromycetes</taxon>
        <taxon>Archaeosporales</taxon>
        <taxon>Ambisporaceae</taxon>
        <taxon>Ambispora</taxon>
    </lineage>
</organism>
<dbReference type="EMBL" id="CAJVPL010001813">
    <property type="protein sequence ID" value="CAG8588535.1"/>
    <property type="molecule type" value="Genomic_DNA"/>
</dbReference>
<accession>A0A9N9C2K8</accession>
<name>A0A9N9C2K8_9GLOM</name>
<proteinExistence type="predicted"/>
<dbReference type="AlphaFoldDB" id="A0A9N9C2K8"/>
<dbReference type="OrthoDB" id="10250130at2759"/>
<gene>
    <name evidence="4" type="ORF">AGERDE_LOCUS8487</name>
</gene>
<keyword evidence="1" id="KW-0677">Repeat</keyword>
<protein>
    <submittedName>
        <fullName evidence="4">7687_t:CDS:1</fullName>
    </submittedName>
</protein>
<feature type="region of interest" description="Disordered" evidence="3">
    <location>
        <begin position="1"/>
        <end position="23"/>
    </location>
</feature>
<evidence type="ECO:0000256" key="1">
    <source>
        <dbReference type="ARBA" id="ARBA00022737"/>
    </source>
</evidence>
<sequence>MTWDDNDTSQMNHVSGGGKLSRSSHTLTVIDNHAYIFGGELTQRVSVDNTMYIYKLGMMEPSNLKTLGDPVLPETRDPGNIPEPRVGAASATIGHLIFLWGGREMCPNSGLTDPPPIARSYHAMTASQTHLYIYGGCPVSGRLNDLYSYNPLTSRWTTLPASTGISPRGGSALVYHRPQNKLVLFGGFNGKTETDDLYVFDVAANKWHESRNFIVSLPNSNLLVAMYGELDPSPIGHADAGKFWEDVWRINAEVGDNQEELAIEWDRQHTSTAVLPNEVESRKPTPRGWFQVAGWNEKVVLSGGLNSNNERLDDLWF</sequence>
<evidence type="ECO:0000256" key="3">
    <source>
        <dbReference type="SAM" id="MobiDB-lite"/>
    </source>
</evidence>
<dbReference type="Pfam" id="PF24681">
    <property type="entry name" value="Kelch_KLHDC2_KLHL20_DRC7"/>
    <property type="match status" value="1"/>
</dbReference>
<dbReference type="SUPFAM" id="SSF117281">
    <property type="entry name" value="Kelch motif"/>
    <property type="match status" value="1"/>
</dbReference>
<dbReference type="PANTHER" id="PTHR47435:SF4">
    <property type="entry name" value="KELCH REPEAT PROTEIN (AFU_ORTHOLOGUE AFUA_5G12780)"/>
    <property type="match status" value="1"/>
</dbReference>
<keyword evidence="5" id="KW-1185">Reference proteome</keyword>
<reference evidence="4" key="1">
    <citation type="submission" date="2021-06" db="EMBL/GenBank/DDBJ databases">
        <authorList>
            <person name="Kallberg Y."/>
            <person name="Tangrot J."/>
            <person name="Rosling A."/>
        </authorList>
    </citation>
    <scope>NUCLEOTIDE SEQUENCE</scope>
    <source>
        <strain evidence="4">MT106</strain>
    </source>
</reference>
<dbReference type="Gene3D" id="2.120.10.80">
    <property type="entry name" value="Kelch-type beta propeller"/>
    <property type="match status" value="1"/>
</dbReference>
<dbReference type="GO" id="GO:0019760">
    <property type="term" value="P:glucosinolate metabolic process"/>
    <property type="evidence" value="ECO:0007669"/>
    <property type="project" value="UniProtKB-ARBA"/>
</dbReference>
<evidence type="ECO:0000313" key="5">
    <source>
        <dbReference type="Proteomes" id="UP000789831"/>
    </source>
</evidence>